<dbReference type="AlphaFoldDB" id="A0AAJ0GIW9"/>
<evidence type="ECO:0000313" key="2">
    <source>
        <dbReference type="Proteomes" id="UP001271007"/>
    </source>
</evidence>
<dbReference type="EMBL" id="JAWDJX010000001">
    <property type="protein sequence ID" value="KAK3058472.1"/>
    <property type="molecule type" value="Genomic_DNA"/>
</dbReference>
<evidence type="ECO:0000313" key="1">
    <source>
        <dbReference type="EMBL" id="KAK3058472.1"/>
    </source>
</evidence>
<protein>
    <submittedName>
        <fullName evidence="1">Uncharacterized protein</fullName>
    </submittedName>
</protein>
<proteinExistence type="predicted"/>
<gene>
    <name evidence="1" type="ORF">LTR09_000036</name>
</gene>
<sequence>MATISSSPSSQLPEEMLVLILDNLCAVEDIKRTPAKVTWNPWEVAVHSCNLYLILSYHRGLNFRILGHLRLAVPEYTHLPSLVTLLFESTGIMALAKCIKAKPFSHLSTIEPYVLKVAFNNVYTDYDRPHAFDIVDVNTAWTALLRQLPNVRKFRIGQFYEYPYIGAVLDSFTAANTVVTDLSIGSCGGGDFAWAASDRLNCLSNIRTLVFSPGCGIPMDPRPAAKALTAILEKCAYSIQELIMGEGFKELTCGRQRAERNAESYCAASGLHHFHHLTMGGPLTSSPFAKMPEELLVIIMEHVYAEEPPHEVYGQEGDHHIYEFYHPLRWCRNVSYPNLKHLRLACREYAYLPRLLGVLFEGIKLVASPGHLELHQIDLTKVKPYARRVVFDPEAHSSAITHDLDLDKLRLAWTATLTQLKGVDRFYIKPVEETVYSAILASLKAAGVVVTHLYLKHHTSSKFGRASDGELALLDLSNLETLVFNPQIDVDWEENFGFERPDDRAARRSGDIVAQVLKRCSHSIRSLAIGERSGSYITWPPPSRPFLEPAFTLPNMHDLCFGPLCHLQLGPFAAFLSTSCPALVRLTLNGSTRDHGVWRNVWDAIREHPCRMNVELQDLPCGEEEQFINFSHFTGEESHEERFDEPFDDIQYSLAMYLSRKIEWDDSLELWFDGEDE</sequence>
<comment type="caution">
    <text evidence="1">The sequence shown here is derived from an EMBL/GenBank/DDBJ whole genome shotgun (WGS) entry which is preliminary data.</text>
</comment>
<name>A0AAJ0GIW9_9PEZI</name>
<accession>A0AAJ0GIW9</accession>
<keyword evidence="2" id="KW-1185">Reference proteome</keyword>
<reference evidence="1" key="1">
    <citation type="submission" date="2023-04" db="EMBL/GenBank/DDBJ databases">
        <title>Black Yeasts Isolated from many extreme environments.</title>
        <authorList>
            <person name="Coleine C."/>
            <person name="Stajich J.E."/>
            <person name="Selbmann L."/>
        </authorList>
    </citation>
    <scope>NUCLEOTIDE SEQUENCE</scope>
    <source>
        <strain evidence="1">CCFEE 5312</strain>
    </source>
</reference>
<dbReference type="Proteomes" id="UP001271007">
    <property type="component" value="Unassembled WGS sequence"/>
</dbReference>
<organism evidence="1 2">
    <name type="scientific">Extremus antarcticus</name>
    <dbReference type="NCBI Taxonomy" id="702011"/>
    <lineage>
        <taxon>Eukaryota</taxon>
        <taxon>Fungi</taxon>
        <taxon>Dikarya</taxon>
        <taxon>Ascomycota</taxon>
        <taxon>Pezizomycotina</taxon>
        <taxon>Dothideomycetes</taxon>
        <taxon>Dothideomycetidae</taxon>
        <taxon>Mycosphaerellales</taxon>
        <taxon>Extremaceae</taxon>
        <taxon>Extremus</taxon>
    </lineage>
</organism>